<keyword evidence="1" id="KW-0175">Coiled coil</keyword>
<protein>
    <submittedName>
        <fullName evidence="2">25321_t:CDS:1</fullName>
    </submittedName>
</protein>
<evidence type="ECO:0000313" key="3">
    <source>
        <dbReference type="Proteomes" id="UP000789405"/>
    </source>
</evidence>
<organism evidence="2 3">
    <name type="scientific">Dentiscutata erythropus</name>
    <dbReference type="NCBI Taxonomy" id="1348616"/>
    <lineage>
        <taxon>Eukaryota</taxon>
        <taxon>Fungi</taxon>
        <taxon>Fungi incertae sedis</taxon>
        <taxon>Mucoromycota</taxon>
        <taxon>Glomeromycotina</taxon>
        <taxon>Glomeromycetes</taxon>
        <taxon>Diversisporales</taxon>
        <taxon>Gigasporaceae</taxon>
        <taxon>Dentiscutata</taxon>
    </lineage>
</organism>
<dbReference type="Proteomes" id="UP000789405">
    <property type="component" value="Unassembled WGS sequence"/>
</dbReference>
<sequence>MTAVLRSKKFLEFKVPTSENTHCYFKKIPAQHWQLKHYLSFRLKSDESILPWSTVYDNWQKSLDFIAKNSNKKFPGSISSLCIELRNICNTYEGSIVIENCEKLYEEFYQRNIDLQIAERLRLLDTTIFSEQKFSEFLRTSGKKRIGEDNEEASSSEKRIRYEGDHVDNFAPELLKDHEEDYDDEISDVNVVNFLNEENELEEVIQPEAVQVANSPFEEWVLSTGKNVSQVLDTFRAAIPKSKAYLYPAFFGILDLSGEDTEVKKLFTDDEWSEMKNDFNETVEFKDIDEETKLYDLFDKIQETIEKKPDDLITAIEKCTIEGSSKVNSIRRLIQTYAYNMERLQTSIPEAMFSNNFTNMLTKGILTYHRKFMYDEGEIQSLASAFITNTTKKPTDRSLIGQKCDFRVTCDGFEIVIGLRSGGLPEACKSKKWNDKVDLMVAMRDVLLREAIENNGVECTDFKRIYTLGVHSFGFFYNVYAMDWKSKGLWRLGLLKKAKLPQSNEQLLMIEKLVVTLLQIESTLNHIVTIRNDLVIKASRLHRERRTSVIPKQYTVCEQRVHKCPCFVNEEEINRRVKKEVNILCQRLLEHNEKTFGKFMREITMEHEDRVKANKKLRFEVEEKKIELQEAEKCLAYLKSRSIHQGY</sequence>
<gene>
    <name evidence="2" type="ORF">DERYTH_LOCUS8356</name>
</gene>
<proteinExistence type="predicted"/>
<dbReference type="OrthoDB" id="2428620at2759"/>
<reference evidence="2" key="1">
    <citation type="submission" date="2021-06" db="EMBL/GenBank/DDBJ databases">
        <authorList>
            <person name="Kallberg Y."/>
            <person name="Tangrot J."/>
            <person name="Rosling A."/>
        </authorList>
    </citation>
    <scope>NUCLEOTIDE SEQUENCE</scope>
    <source>
        <strain evidence="2">MA453B</strain>
    </source>
</reference>
<accession>A0A9N9CU77</accession>
<evidence type="ECO:0000256" key="1">
    <source>
        <dbReference type="SAM" id="Coils"/>
    </source>
</evidence>
<dbReference type="EMBL" id="CAJVPY010004296">
    <property type="protein sequence ID" value="CAG8615310.1"/>
    <property type="molecule type" value="Genomic_DNA"/>
</dbReference>
<keyword evidence="3" id="KW-1185">Reference proteome</keyword>
<comment type="caution">
    <text evidence="2">The sequence shown here is derived from an EMBL/GenBank/DDBJ whole genome shotgun (WGS) entry which is preliminary data.</text>
</comment>
<evidence type="ECO:0000313" key="2">
    <source>
        <dbReference type="EMBL" id="CAG8615310.1"/>
    </source>
</evidence>
<dbReference type="AlphaFoldDB" id="A0A9N9CU77"/>
<feature type="coiled-coil region" evidence="1">
    <location>
        <begin position="614"/>
        <end position="641"/>
    </location>
</feature>
<name>A0A9N9CU77_9GLOM</name>